<feature type="compositionally biased region" description="Acidic residues" evidence="1">
    <location>
        <begin position="105"/>
        <end position="121"/>
    </location>
</feature>
<feature type="region of interest" description="Disordered" evidence="1">
    <location>
        <begin position="358"/>
        <end position="389"/>
    </location>
</feature>
<dbReference type="GeneID" id="19014662"/>
<feature type="region of interest" description="Disordered" evidence="1">
    <location>
        <begin position="95"/>
        <end position="129"/>
    </location>
</feature>
<dbReference type="PANTHER" id="PTHR34127">
    <property type="entry name" value="OS04G0405600 PROTEIN"/>
    <property type="match status" value="1"/>
</dbReference>
<dbReference type="InterPro" id="IPR010765">
    <property type="entry name" value="DUF1350"/>
</dbReference>
<dbReference type="ESTHER" id="9chlo-k8fhy5">
    <property type="family name" value="Duf_1350"/>
</dbReference>
<dbReference type="STRING" id="41875.K8FHY5"/>
<dbReference type="Pfam" id="PF07082">
    <property type="entry name" value="DUF1350"/>
    <property type="match status" value="1"/>
</dbReference>
<protein>
    <submittedName>
        <fullName evidence="2">Uncharacterized protein</fullName>
    </submittedName>
</protein>
<organism evidence="2 3">
    <name type="scientific">Bathycoccus prasinos</name>
    <dbReference type="NCBI Taxonomy" id="41875"/>
    <lineage>
        <taxon>Eukaryota</taxon>
        <taxon>Viridiplantae</taxon>
        <taxon>Chlorophyta</taxon>
        <taxon>Mamiellophyceae</taxon>
        <taxon>Mamiellales</taxon>
        <taxon>Bathycoccaceae</taxon>
        <taxon>Bathycoccus</taxon>
    </lineage>
</organism>
<evidence type="ECO:0000313" key="3">
    <source>
        <dbReference type="Proteomes" id="UP000198341"/>
    </source>
</evidence>
<dbReference type="SUPFAM" id="SSF53474">
    <property type="entry name" value="alpha/beta-Hydrolases"/>
    <property type="match status" value="1"/>
</dbReference>
<accession>K8FHY5</accession>
<dbReference type="KEGG" id="bpg:Bathy07g01720"/>
<evidence type="ECO:0000256" key="1">
    <source>
        <dbReference type="SAM" id="MobiDB-lite"/>
    </source>
</evidence>
<feature type="compositionally biased region" description="Low complexity" evidence="1">
    <location>
        <begin position="358"/>
        <end position="379"/>
    </location>
</feature>
<proteinExistence type="predicted"/>
<dbReference type="EMBL" id="FO082272">
    <property type="protein sequence ID" value="CCO66284.1"/>
    <property type="molecule type" value="Genomic_DNA"/>
</dbReference>
<dbReference type="eggNOG" id="ENOG502QSXN">
    <property type="taxonomic scope" value="Eukaryota"/>
</dbReference>
<dbReference type="Gene3D" id="3.40.50.1820">
    <property type="entry name" value="alpha/beta hydrolase"/>
    <property type="match status" value="1"/>
</dbReference>
<dbReference type="PANTHER" id="PTHR34127:SF1">
    <property type="entry name" value="OS04G0405600 PROTEIN"/>
    <property type="match status" value="1"/>
</dbReference>
<reference evidence="2 3" key="1">
    <citation type="submission" date="2011-10" db="EMBL/GenBank/DDBJ databases">
        <authorList>
            <person name="Genoscope - CEA"/>
        </authorList>
    </citation>
    <scope>NUCLEOTIDE SEQUENCE [LARGE SCALE GENOMIC DNA]</scope>
    <source>
        <strain evidence="2 3">RCC 1105</strain>
    </source>
</reference>
<dbReference type="Proteomes" id="UP000198341">
    <property type="component" value="Chromosome 7"/>
</dbReference>
<dbReference type="OrthoDB" id="4892at2759"/>
<dbReference type="RefSeq" id="XP_007512196.1">
    <property type="nucleotide sequence ID" value="XM_007512134.1"/>
</dbReference>
<dbReference type="InterPro" id="IPR029058">
    <property type="entry name" value="AB_hydrolase_fold"/>
</dbReference>
<sequence length="494" mass="53678">MSSLAAAAHPVVFVSSRGRRQRTTTKTTRRKTLGKSSVSSSSSRSEDSSRTTTTETTPFKDLERSLEALAEATKGAESRGWRKVDDSWVFDPTKEGVFNFGGSEKEEEEEEEAVAEEEEESSSSFSKSKKKPTCVCHFIGGAFVGASPQLTYRVFLEKLAARSSCVVVATPYELSFDHLRVVDDCQFKFDRAFAKLDADLQTLPVVSIGHSMGAHVHALINSRYELNREALVLISYNNKPATDAVPLFAEVFVPGLSAISPVLQPLAASPLRESLRDVDRNVRSFAPEAVKELLTVVDQLEPLLLDVSNGRKEFQPTPEEAKELIKKYYSGPNTLLIKFRDDTIDETAVLASVLTEVNSGGRSSSGSSSGSNESSSETGGANGVADFSVKTQPGDHISPLWQPLPTEILPESIVDSANIAFDASTTLFDSFGIRKDDPSPLGALRGLFDDVRETVLPGSGAATAEDGSQRKVQELENLDGLVREIDGFLRRSRT</sequence>
<dbReference type="AlphaFoldDB" id="K8FHY5"/>
<gene>
    <name evidence="2" type="ORF">Bathy07g01720</name>
</gene>
<name>K8FHY5_9CHLO</name>
<feature type="compositionally biased region" description="Basic residues" evidence="1">
    <location>
        <begin position="17"/>
        <end position="33"/>
    </location>
</feature>
<feature type="region of interest" description="Disordered" evidence="1">
    <location>
        <begin position="1"/>
        <end position="73"/>
    </location>
</feature>
<evidence type="ECO:0000313" key="2">
    <source>
        <dbReference type="EMBL" id="CCO66284.1"/>
    </source>
</evidence>
<keyword evidence="3" id="KW-1185">Reference proteome</keyword>